<dbReference type="Pfam" id="PF04727">
    <property type="entry name" value="ELMO_CED12"/>
    <property type="match status" value="1"/>
</dbReference>
<comment type="caution">
    <text evidence="2">The sequence shown here is derived from an EMBL/GenBank/DDBJ whole genome shotgun (WGS) entry which is preliminary data.</text>
</comment>
<dbReference type="EMBL" id="JBFDAA010000004">
    <property type="protein sequence ID" value="KAL1137938.1"/>
    <property type="molecule type" value="Genomic_DNA"/>
</dbReference>
<protein>
    <recommendedName>
        <fullName evidence="1">ELMO domain-containing protein</fullName>
    </recommendedName>
</protein>
<dbReference type="PROSITE" id="PS51335">
    <property type="entry name" value="ELMO"/>
    <property type="match status" value="1"/>
</dbReference>
<dbReference type="PANTHER" id="PTHR12771:SF2">
    <property type="entry name" value="ELMO DOMAIN-CONTAINING PROTEIN 3"/>
    <property type="match status" value="1"/>
</dbReference>
<organism evidence="2 3">
    <name type="scientific">Ranatra chinensis</name>
    <dbReference type="NCBI Taxonomy" id="642074"/>
    <lineage>
        <taxon>Eukaryota</taxon>
        <taxon>Metazoa</taxon>
        <taxon>Ecdysozoa</taxon>
        <taxon>Arthropoda</taxon>
        <taxon>Hexapoda</taxon>
        <taxon>Insecta</taxon>
        <taxon>Pterygota</taxon>
        <taxon>Neoptera</taxon>
        <taxon>Paraneoptera</taxon>
        <taxon>Hemiptera</taxon>
        <taxon>Heteroptera</taxon>
        <taxon>Panheteroptera</taxon>
        <taxon>Nepomorpha</taxon>
        <taxon>Nepidae</taxon>
        <taxon>Ranatrinae</taxon>
        <taxon>Ranatra</taxon>
    </lineage>
</organism>
<dbReference type="AlphaFoldDB" id="A0ABD0Z6T0"/>
<accession>A0ABD0Z6T0</accession>
<proteinExistence type="predicted"/>
<reference evidence="2 3" key="1">
    <citation type="submission" date="2024-07" db="EMBL/GenBank/DDBJ databases">
        <title>Chromosome-level genome assembly of the water stick insect Ranatra chinensis (Heteroptera: Nepidae).</title>
        <authorList>
            <person name="Liu X."/>
        </authorList>
    </citation>
    <scope>NUCLEOTIDE SEQUENCE [LARGE SCALE GENOMIC DNA]</scope>
    <source>
        <strain evidence="2">Cailab_2021Rc</strain>
        <tissue evidence="2">Muscle</tissue>
    </source>
</reference>
<gene>
    <name evidence="2" type="ORF">AAG570_009633</name>
</gene>
<evidence type="ECO:0000259" key="1">
    <source>
        <dbReference type="PROSITE" id="PS51335"/>
    </source>
</evidence>
<sequence>AVNLFVNSLFPQDLNRLQPERTKFSELFRFFKPPLKLNQSLCQELDLIHSIAQCSLDWSDCVQRRMLQAVYCRLTNEDIECPHRGNHWQLIGFQGNDPATDLRAVGLFGVVQLLYLVRPGDMMFLARRLYSVSNSETQPFPLAVLSLNITNIVLNATNTSKLNRECNNRNCVLDVLNSFYAALLVYVLNTWVSQNKTIKDSGYLLKGEITP</sequence>
<feature type="domain" description="ELMO" evidence="1">
    <location>
        <begin position="62"/>
        <end position="211"/>
    </location>
</feature>
<dbReference type="InterPro" id="IPR050868">
    <property type="entry name" value="ELMO_domain-containing"/>
</dbReference>
<dbReference type="Proteomes" id="UP001558652">
    <property type="component" value="Unassembled WGS sequence"/>
</dbReference>
<name>A0ABD0Z6T0_9HEMI</name>
<evidence type="ECO:0000313" key="2">
    <source>
        <dbReference type="EMBL" id="KAL1137938.1"/>
    </source>
</evidence>
<evidence type="ECO:0000313" key="3">
    <source>
        <dbReference type="Proteomes" id="UP001558652"/>
    </source>
</evidence>
<feature type="non-terminal residue" evidence="2">
    <location>
        <position position="1"/>
    </location>
</feature>
<keyword evidence="3" id="KW-1185">Reference proteome</keyword>
<dbReference type="PANTHER" id="PTHR12771">
    <property type="entry name" value="ENGULFMENT AND CELL MOTILITY"/>
    <property type="match status" value="1"/>
</dbReference>
<dbReference type="InterPro" id="IPR006816">
    <property type="entry name" value="ELMO_dom"/>
</dbReference>